<protein>
    <recommendedName>
        <fullName evidence="4">HipA-like C-terminal domain-containing protein</fullName>
    </recommendedName>
</protein>
<dbReference type="EMBL" id="WHPD01000807">
    <property type="protein sequence ID" value="MPV87756.1"/>
    <property type="molecule type" value="Genomic_DNA"/>
</dbReference>
<keyword evidence="3" id="KW-0418">Kinase</keyword>
<dbReference type="Proteomes" id="UP000429644">
    <property type="component" value="Unassembled WGS sequence"/>
</dbReference>
<keyword evidence="6" id="KW-1185">Reference proteome</keyword>
<sequence>LSTHIVKLGAGPDTVAADVIDTEVAVLDLARRAGFEAPRAWIESFAGARAIVVERFDRKVAEEGVGRIHQEDGAQALGLNTEDLDRKFQRGGRDLPSWRALAAVLTDSFSEPDGLLRLVTFKHAVGDVDFHAKNVSFLRRPDGSIKVAPVYDSAMHMHEPSGHDGRSAIEINGKSDMDAIAAADLVAEAVSWPIPERRAQRIVAQTLERLVVALDEISPSDHPGVGDRAWRVVRDRADRLSAESLKTAKTMTKRNVSRPIRG</sequence>
<dbReference type="Pfam" id="PF07804">
    <property type="entry name" value="HipA_C"/>
    <property type="match status" value="1"/>
</dbReference>
<evidence type="ECO:0000256" key="1">
    <source>
        <dbReference type="ARBA" id="ARBA00010164"/>
    </source>
</evidence>
<dbReference type="PANTHER" id="PTHR37419:SF1">
    <property type="entry name" value="SERINE_THREONINE-PROTEIN KINASE TOXIN HIPA"/>
    <property type="match status" value="1"/>
</dbReference>
<gene>
    <name evidence="5" type="ORF">GB882_03690</name>
</gene>
<name>A0A7J9UT18_9MICO</name>
<feature type="non-terminal residue" evidence="5">
    <location>
        <position position="1"/>
    </location>
</feature>
<comment type="caution">
    <text evidence="5">The sequence shown here is derived from an EMBL/GenBank/DDBJ whole genome shotgun (WGS) entry which is preliminary data.</text>
</comment>
<accession>A0A7J9UT18</accession>
<proteinExistence type="inferred from homology"/>
<dbReference type="GO" id="GO:0005829">
    <property type="term" value="C:cytosol"/>
    <property type="evidence" value="ECO:0007669"/>
    <property type="project" value="TreeGrafter"/>
</dbReference>
<dbReference type="InterPro" id="IPR012893">
    <property type="entry name" value="HipA-like_C"/>
</dbReference>
<dbReference type="InterPro" id="IPR052028">
    <property type="entry name" value="HipA_Ser/Thr_kinase"/>
</dbReference>
<dbReference type="GO" id="GO:0004674">
    <property type="term" value="F:protein serine/threonine kinase activity"/>
    <property type="evidence" value="ECO:0007669"/>
    <property type="project" value="TreeGrafter"/>
</dbReference>
<keyword evidence="2" id="KW-0808">Transferase</keyword>
<evidence type="ECO:0000259" key="4">
    <source>
        <dbReference type="Pfam" id="PF07804"/>
    </source>
</evidence>
<organism evidence="5 6">
    <name type="scientific">Georgenia ruanii</name>
    <dbReference type="NCBI Taxonomy" id="348442"/>
    <lineage>
        <taxon>Bacteria</taxon>
        <taxon>Bacillati</taxon>
        <taxon>Actinomycetota</taxon>
        <taxon>Actinomycetes</taxon>
        <taxon>Micrococcales</taxon>
        <taxon>Bogoriellaceae</taxon>
        <taxon>Georgenia</taxon>
    </lineage>
</organism>
<dbReference type="PANTHER" id="PTHR37419">
    <property type="entry name" value="SERINE/THREONINE-PROTEIN KINASE TOXIN HIPA"/>
    <property type="match status" value="1"/>
</dbReference>
<comment type="similarity">
    <text evidence="1">Belongs to the HipA Ser/Thr kinase family.</text>
</comment>
<evidence type="ECO:0000313" key="5">
    <source>
        <dbReference type="EMBL" id="MPV87756.1"/>
    </source>
</evidence>
<dbReference type="AlphaFoldDB" id="A0A7J9UT18"/>
<evidence type="ECO:0000313" key="6">
    <source>
        <dbReference type="Proteomes" id="UP000429644"/>
    </source>
</evidence>
<evidence type="ECO:0000256" key="3">
    <source>
        <dbReference type="ARBA" id="ARBA00022777"/>
    </source>
</evidence>
<feature type="domain" description="HipA-like C-terminal" evidence="4">
    <location>
        <begin position="2"/>
        <end position="211"/>
    </location>
</feature>
<evidence type="ECO:0000256" key="2">
    <source>
        <dbReference type="ARBA" id="ARBA00022679"/>
    </source>
</evidence>
<reference evidence="5 6" key="1">
    <citation type="submission" date="2019-10" db="EMBL/GenBank/DDBJ databases">
        <title>Georgenia wutianyii sp. nov. and Georgenia yuyongxinii sp. nov. isolated from plateau pika (Ochotona curzoniae) in the Qinghai-Tibet plateau of China.</title>
        <authorList>
            <person name="Tian Z."/>
        </authorList>
    </citation>
    <scope>NUCLEOTIDE SEQUENCE [LARGE SCALE GENOMIC DNA]</scope>
    <source>
        <strain evidence="5 6">JCM 15130</strain>
    </source>
</reference>